<evidence type="ECO:0000313" key="3">
    <source>
        <dbReference type="Proteomes" id="UP000231638"/>
    </source>
</evidence>
<dbReference type="InterPro" id="IPR000160">
    <property type="entry name" value="GGDEF_dom"/>
</dbReference>
<dbReference type="InterPro" id="IPR029787">
    <property type="entry name" value="Nucleotide_cyclase"/>
</dbReference>
<dbReference type="AlphaFoldDB" id="A0A2D3WEC0"/>
<dbReference type="SUPFAM" id="SSF55073">
    <property type="entry name" value="Nucleotide cyclase"/>
    <property type="match status" value="1"/>
</dbReference>
<reference evidence="2 3" key="1">
    <citation type="journal article" date="2017" name="Front. Microbiol.">
        <title>Comparative Genomic Analysis of the Class Epsilonproteobacteria and Proposed Reclassification to Epsilonbacteraeota (phyl. nov.).</title>
        <authorList>
            <person name="Waite D.W."/>
            <person name="Vanwonterghem I."/>
            <person name="Rinke C."/>
            <person name="Parks D.H."/>
            <person name="Zhang Y."/>
            <person name="Takai K."/>
            <person name="Sievert S.M."/>
            <person name="Simon J."/>
            <person name="Campbell B.J."/>
            <person name="Hanson T.E."/>
            <person name="Woyke T."/>
            <person name="Klotz M.G."/>
            <person name="Hugenholtz P."/>
        </authorList>
    </citation>
    <scope>NUCLEOTIDE SEQUENCE [LARGE SCALE GENOMIC DNA]</scope>
    <source>
        <strain evidence="2">UBA11420</strain>
    </source>
</reference>
<protein>
    <submittedName>
        <fullName evidence="2">Diguanylate cyclase</fullName>
    </submittedName>
</protein>
<feature type="domain" description="GGDEF" evidence="1">
    <location>
        <begin position="182"/>
        <end position="348"/>
    </location>
</feature>
<comment type="caution">
    <text evidence="2">The sequence shown here is derived from an EMBL/GenBank/DDBJ whole genome shotgun (WGS) entry which is preliminary data.</text>
</comment>
<evidence type="ECO:0000259" key="1">
    <source>
        <dbReference type="SMART" id="SM00267"/>
    </source>
</evidence>
<dbReference type="Proteomes" id="UP000231638">
    <property type="component" value="Unassembled WGS sequence"/>
</dbReference>
<dbReference type="Pfam" id="PF00990">
    <property type="entry name" value="GGDEF"/>
    <property type="match status" value="1"/>
</dbReference>
<dbReference type="InterPro" id="IPR043128">
    <property type="entry name" value="Rev_trsase/Diguanyl_cyclase"/>
</dbReference>
<dbReference type="SMART" id="SM00267">
    <property type="entry name" value="GGDEF"/>
    <property type="match status" value="1"/>
</dbReference>
<dbReference type="STRING" id="366522.GCA_001548055_00212"/>
<accession>A0A2D3WEC0</accession>
<name>A0A2D3WEC0_9BACT</name>
<proteinExistence type="predicted"/>
<dbReference type="NCBIfam" id="TIGR00254">
    <property type="entry name" value="GGDEF"/>
    <property type="match status" value="1"/>
</dbReference>
<organism evidence="2 3">
    <name type="scientific">Sulfurospirillum cavolei</name>
    <dbReference type="NCBI Taxonomy" id="366522"/>
    <lineage>
        <taxon>Bacteria</taxon>
        <taxon>Pseudomonadati</taxon>
        <taxon>Campylobacterota</taxon>
        <taxon>Epsilonproteobacteria</taxon>
        <taxon>Campylobacterales</taxon>
        <taxon>Sulfurospirillaceae</taxon>
        <taxon>Sulfurospirillum</taxon>
    </lineage>
</organism>
<gene>
    <name evidence="2" type="ORF">CFH80_06850</name>
</gene>
<evidence type="ECO:0000313" key="2">
    <source>
        <dbReference type="EMBL" id="DAB36064.1"/>
    </source>
</evidence>
<sequence>MVRFNKEKGATGVYTIDTKEDALTVAPTIKEPVVPQQSNAELEKFSAQVLKVLGDENIPPTPSNFQIYFDKLLENKPAAFKKRINEFLDLETTNNDENHVKIEREIKEGFSQIKNIMQVVSTVYRNLGVMQDIVKKRSNQLETNPNALTLQNIIASFTTDLSKMFELTTKQLDLLKEYYQKATTILQEVDNQSIFDIKYGVYNRRYLLKSLEDELKLIQNYAHPSSLVLARVKESVLDSIAVKKDKDTVVRNIAKLLLKTSRRSDIVAHFGDGIFAMILKHTDLTGAKKACDRISDLVYQTSFFVGTSEIETDIELSITALQPEYSAEEFLAATREGLPHTGKKFIPYVVCTPSLQEEEE</sequence>
<dbReference type="Gene3D" id="3.30.70.270">
    <property type="match status" value="1"/>
</dbReference>
<dbReference type="EMBL" id="DLUG01000180">
    <property type="protein sequence ID" value="DAB36064.1"/>
    <property type="molecule type" value="Genomic_DNA"/>
</dbReference>